<dbReference type="InterPro" id="IPR026258">
    <property type="entry name" value="SRP68"/>
</dbReference>
<sequence length="568" mass="63671">MPIEFDLTLFLKETQLQHGLRAEDYSRYHEYLSNRLATLRKQLHFSNEKKKFLHKEVTKANATDERHLMLLALYSERCWAAAEAQLEKVQQAKIAKDSTKDDGGIPPTYQYRKRLNKAVKWCEKLTLIAQAVGSTRLQQECQAYEAESRGRCAVSHGLLEEAKQCFLKAREQYFNLLKQCSDSQRSVLIMKTNELDDRVVYCMQHLGENLSSYNPPRPELGGLDDGESGESTQSTLSWNGRQLVLTNIKVKEALREARHVPVTSTKEKLLETSGVISVGQMNKVLDLMDRRTSFLNDALAHTRQDLRNAPEGSAQKTEFQLIVHYLLFQIAEETFGRNIFLAEVYGRRFAATDSSLQSSSSSSKKGKRSDISPALYASPLEVVRLYQAASESVGELELLPGVSGRADVEEMESICRAGRLLYLGESWRVLGDLDTSAKCYSAALHLVKDATSPQGKSIHSQVEHLLFRQIASAEISKKTELKPVPAYLIDATTEVGVPVGVVPFPPDFQSVPQKPVFVDIASTYVEYPTTATASRPTTTSDRQTHAAKSSGEEKDAKKEKSWGLKWGW</sequence>
<dbReference type="PANTHER" id="PTHR12860:SF0">
    <property type="entry name" value="SIGNAL RECOGNITION PARTICLE SUBUNIT SRP68"/>
    <property type="match status" value="1"/>
</dbReference>
<evidence type="ECO:0000256" key="6">
    <source>
        <dbReference type="ARBA" id="ARBA00023135"/>
    </source>
</evidence>
<name>A0A7G2C5C2_9TRYP</name>
<dbReference type="CDD" id="cd15481">
    <property type="entry name" value="SRP68-RBD"/>
    <property type="match status" value="1"/>
</dbReference>
<proteinExistence type="inferred from homology"/>
<keyword evidence="8" id="KW-0687">Ribonucleoprotein</keyword>
<keyword evidence="6" id="KW-0733">Signal recognition particle</keyword>
<feature type="region of interest" description="Disordered" evidence="10">
    <location>
        <begin position="530"/>
        <end position="568"/>
    </location>
</feature>
<protein>
    <recommendedName>
        <fullName evidence="9">Signal recognition particle subunit SRP68</fullName>
    </recommendedName>
</protein>
<dbReference type="GO" id="GO:0008312">
    <property type="term" value="F:7S RNA binding"/>
    <property type="evidence" value="ECO:0007669"/>
    <property type="project" value="InterPro"/>
</dbReference>
<keyword evidence="12" id="KW-1185">Reference proteome</keyword>
<evidence type="ECO:0000256" key="8">
    <source>
        <dbReference type="ARBA" id="ARBA00023274"/>
    </source>
</evidence>
<comment type="subcellular location">
    <subcellularLocation>
        <location evidence="1">Cytoplasm</location>
    </subcellularLocation>
    <subcellularLocation>
        <location evidence="2">Nucleus</location>
        <location evidence="2">Nucleolus</location>
    </subcellularLocation>
</comment>
<keyword evidence="5" id="KW-0694">RNA-binding</keyword>
<comment type="similarity">
    <text evidence="3">Belongs to the SRP68 family.</text>
</comment>
<evidence type="ECO:0000256" key="1">
    <source>
        <dbReference type="ARBA" id="ARBA00004496"/>
    </source>
</evidence>
<feature type="region of interest" description="Disordered" evidence="10">
    <location>
        <begin position="212"/>
        <end position="235"/>
    </location>
</feature>
<dbReference type="PANTHER" id="PTHR12860">
    <property type="entry name" value="SIGNAL RECOGNITION PARTICLE 68 KDA PROTEIN"/>
    <property type="match status" value="1"/>
</dbReference>
<keyword evidence="7" id="KW-0539">Nucleus</keyword>
<dbReference type="GO" id="GO:0006614">
    <property type="term" value="P:SRP-dependent cotranslational protein targeting to membrane"/>
    <property type="evidence" value="ECO:0007669"/>
    <property type="project" value="InterPro"/>
</dbReference>
<keyword evidence="4" id="KW-0963">Cytoplasm</keyword>
<dbReference type="GO" id="GO:0005730">
    <property type="term" value="C:nucleolus"/>
    <property type="evidence" value="ECO:0007669"/>
    <property type="project" value="UniProtKB-SubCell"/>
</dbReference>
<dbReference type="GO" id="GO:0005047">
    <property type="term" value="F:signal recognition particle binding"/>
    <property type="evidence" value="ECO:0007669"/>
    <property type="project" value="InterPro"/>
</dbReference>
<accession>A0A7G2C5C2</accession>
<dbReference type="Proteomes" id="UP000515908">
    <property type="component" value="Chromosome 04"/>
</dbReference>
<dbReference type="GO" id="GO:0005786">
    <property type="term" value="C:signal recognition particle, endoplasmic reticulum targeting"/>
    <property type="evidence" value="ECO:0007669"/>
    <property type="project" value="UniProtKB-KW"/>
</dbReference>
<evidence type="ECO:0000313" key="12">
    <source>
        <dbReference type="Proteomes" id="UP000515908"/>
    </source>
</evidence>
<dbReference type="Gene3D" id="1.10.3450.40">
    <property type="entry name" value="Signal recognition particle, SRP68 subunit, RNA-binding domain"/>
    <property type="match status" value="1"/>
</dbReference>
<gene>
    <name evidence="11" type="ORF">ADEAN_000237300</name>
</gene>
<dbReference type="EMBL" id="LR877148">
    <property type="protein sequence ID" value="CAD2214920.1"/>
    <property type="molecule type" value="Genomic_DNA"/>
</dbReference>
<dbReference type="VEuPathDB" id="TriTrypDB:ADEAN_000237300"/>
<evidence type="ECO:0000256" key="9">
    <source>
        <dbReference type="ARBA" id="ARBA00029498"/>
    </source>
</evidence>
<dbReference type="AlphaFoldDB" id="A0A7G2C5C2"/>
<evidence type="ECO:0000256" key="7">
    <source>
        <dbReference type="ARBA" id="ARBA00023242"/>
    </source>
</evidence>
<feature type="compositionally biased region" description="Basic and acidic residues" evidence="10">
    <location>
        <begin position="550"/>
        <end position="562"/>
    </location>
</feature>
<dbReference type="OrthoDB" id="10255118at2759"/>
<evidence type="ECO:0000313" key="11">
    <source>
        <dbReference type="EMBL" id="CAD2214920.1"/>
    </source>
</evidence>
<evidence type="ECO:0000256" key="3">
    <source>
        <dbReference type="ARBA" id="ARBA00009352"/>
    </source>
</evidence>
<reference evidence="11 12" key="1">
    <citation type="submission" date="2020-08" db="EMBL/GenBank/DDBJ databases">
        <authorList>
            <person name="Newling K."/>
            <person name="Davey J."/>
            <person name="Forrester S."/>
        </authorList>
    </citation>
    <scope>NUCLEOTIDE SEQUENCE [LARGE SCALE GENOMIC DNA]</scope>
    <source>
        <strain evidence="12">Crithidia deanei Carvalho (ATCC PRA-265)</strain>
    </source>
</reference>
<evidence type="ECO:0000256" key="5">
    <source>
        <dbReference type="ARBA" id="ARBA00022884"/>
    </source>
</evidence>
<dbReference type="Pfam" id="PF16969">
    <property type="entry name" value="SRP68"/>
    <property type="match status" value="2"/>
</dbReference>
<dbReference type="GO" id="GO:0030942">
    <property type="term" value="F:endoplasmic reticulum signal peptide binding"/>
    <property type="evidence" value="ECO:0007669"/>
    <property type="project" value="InterPro"/>
</dbReference>
<feature type="compositionally biased region" description="Low complexity" evidence="10">
    <location>
        <begin position="530"/>
        <end position="541"/>
    </location>
</feature>
<evidence type="ECO:0000256" key="4">
    <source>
        <dbReference type="ARBA" id="ARBA00022490"/>
    </source>
</evidence>
<evidence type="ECO:0000256" key="2">
    <source>
        <dbReference type="ARBA" id="ARBA00004604"/>
    </source>
</evidence>
<organism evidence="11 12">
    <name type="scientific">Angomonas deanei</name>
    <dbReference type="NCBI Taxonomy" id="59799"/>
    <lineage>
        <taxon>Eukaryota</taxon>
        <taxon>Discoba</taxon>
        <taxon>Euglenozoa</taxon>
        <taxon>Kinetoplastea</taxon>
        <taxon>Metakinetoplastina</taxon>
        <taxon>Trypanosomatida</taxon>
        <taxon>Trypanosomatidae</taxon>
        <taxon>Strigomonadinae</taxon>
        <taxon>Angomonas</taxon>
    </lineage>
</organism>
<evidence type="ECO:0000256" key="10">
    <source>
        <dbReference type="SAM" id="MobiDB-lite"/>
    </source>
</evidence>
<dbReference type="InterPro" id="IPR034652">
    <property type="entry name" value="SRP68-RBD"/>
</dbReference>
<dbReference type="InterPro" id="IPR038253">
    <property type="entry name" value="SRP68_N_sf"/>
</dbReference>